<name>A0A9E7N8P4_9EURY</name>
<proteinExistence type="predicted"/>
<dbReference type="EMBL" id="CP100355">
    <property type="protein sequence ID" value="UTF53490.1"/>
    <property type="molecule type" value="Genomic_DNA"/>
</dbReference>
<sequence>MERVQAALGGLVVVVALYGGYVLVRTLTRALYAIVWFTETVAMFAFALLVGYVAYRVLWGVSDDPRRH</sequence>
<reference evidence="2" key="1">
    <citation type="submission" date="2022-06" db="EMBL/GenBank/DDBJ databases">
        <title>Diverse halophilic archaea isolated from saline environments.</title>
        <authorList>
            <person name="Cui H.-L."/>
        </authorList>
    </citation>
    <scope>NUCLEOTIDE SEQUENCE</scope>
    <source>
        <strain evidence="2">WLHS1</strain>
    </source>
</reference>
<keyword evidence="1" id="KW-0472">Membrane</keyword>
<feature type="transmembrane region" description="Helical" evidence="1">
    <location>
        <begin position="31"/>
        <end position="55"/>
    </location>
</feature>
<accession>A0A9E7N8P4</accession>
<keyword evidence="1" id="KW-0812">Transmembrane</keyword>
<keyword evidence="3" id="KW-1185">Reference proteome</keyword>
<gene>
    <name evidence="2" type="ORF">NGM29_17235</name>
</gene>
<dbReference type="AlphaFoldDB" id="A0A9E7N8P4"/>
<evidence type="ECO:0000313" key="3">
    <source>
        <dbReference type="Proteomes" id="UP001056855"/>
    </source>
</evidence>
<dbReference type="GeneID" id="73291827"/>
<dbReference type="RefSeq" id="WP_253437754.1">
    <property type="nucleotide sequence ID" value="NZ_CP100355.1"/>
</dbReference>
<feature type="transmembrane region" description="Helical" evidence="1">
    <location>
        <begin position="6"/>
        <end position="24"/>
    </location>
</feature>
<evidence type="ECO:0000256" key="1">
    <source>
        <dbReference type="SAM" id="Phobius"/>
    </source>
</evidence>
<organism evidence="2 3">
    <name type="scientific">Natronosalvus rutilus</name>
    <dbReference type="NCBI Taxonomy" id="2953753"/>
    <lineage>
        <taxon>Archaea</taxon>
        <taxon>Methanobacteriati</taxon>
        <taxon>Methanobacteriota</taxon>
        <taxon>Stenosarchaea group</taxon>
        <taxon>Halobacteria</taxon>
        <taxon>Halobacteriales</taxon>
        <taxon>Natrialbaceae</taxon>
        <taxon>Natronosalvus</taxon>
    </lineage>
</organism>
<keyword evidence="1" id="KW-1133">Transmembrane helix</keyword>
<protein>
    <submittedName>
        <fullName evidence="2">Uncharacterized protein</fullName>
    </submittedName>
</protein>
<evidence type="ECO:0000313" key="2">
    <source>
        <dbReference type="EMBL" id="UTF53490.1"/>
    </source>
</evidence>
<dbReference type="KEGG" id="sawl:NGM29_17235"/>
<dbReference type="Proteomes" id="UP001056855">
    <property type="component" value="Chromosome"/>
</dbReference>